<dbReference type="RefSeq" id="WP_256397524.1">
    <property type="nucleotide sequence ID" value="NZ_JANHDJ010000007.1"/>
</dbReference>
<evidence type="ECO:0000313" key="3">
    <source>
        <dbReference type="EMBL" id="MFD1640521.1"/>
    </source>
</evidence>
<reference evidence="3 4" key="1">
    <citation type="journal article" date="2019" name="Int. J. Syst. Evol. Microbiol.">
        <title>The Global Catalogue of Microorganisms (GCM) 10K type strain sequencing project: providing services to taxonomists for standard genome sequencing and annotation.</title>
        <authorList>
            <consortium name="The Broad Institute Genomics Platform"/>
            <consortium name="The Broad Institute Genome Sequencing Center for Infectious Disease"/>
            <person name="Wu L."/>
            <person name="Ma J."/>
        </authorList>
    </citation>
    <scope>NUCLEOTIDE SEQUENCE [LARGE SCALE GENOMIC DNA]</scope>
    <source>
        <strain evidence="3 4">CGMCC 1.10593</strain>
    </source>
</reference>
<feature type="domain" description="DUF7552" evidence="2">
    <location>
        <begin position="5"/>
        <end position="79"/>
    </location>
</feature>
<evidence type="ECO:0000259" key="2">
    <source>
        <dbReference type="Pfam" id="PF24422"/>
    </source>
</evidence>
<organism evidence="3 4">
    <name type="scientific">Halohasta litorea</name>
    <dbReference type="NCBI Taxonomy" id="869891"/>
    <lineage>
        <taxon>Archaea</taxon>
        <taxon>Methanobacteriati</taxon>
        <taxon>Methanobacteriota</taxon>
        <taxon>Stenosarchaea group</taxon>
        <taxon>Halobacteria</taxon>
        <taxon>Halobacteriales</taxon>
        <taxon>Haloferacaceae</taxon>
        <taxon>Halohasta</taxon>
    </lineage>
</organism>
<feature type="domain" description="DUF7551" evidence="1">
    <location>
        <begin position="99"/>
        <end position="283"/>
    </location>
</feature>
<dbReference type="Pfam" id="PF24420">
    <property type="entry name" value="DUF7551"/>
    <property type="match status" value="1"/>
</dbReference>
<gene>
    <name evidence="3" type="ORF">ACFSBW_01350</name>
</gene>
<sequence length="290" mass="31507">MIGTTLSDIRHHIESLASPQGAYYLVCGRTGQRPVPAAGLSFDSRPTARAAATATEQYRTALRRYDPQLPCYDVIVCQRTEAVRSPDDQRTHVSAQPSLIDFCHTVAGVVFETIADSSHSMLQRAIMDRYLELAERVDHPDELCLRLIESIATELDSRLDTDDQADVLRTAATNLPSVRRRSRSADPLESALDSLQSVALLGDYSVDHQSASCAAASWTVILDDYPLASDTGAVVTLPLVIELFARLSTVGLRITAVERVESSPPSWRFSLTATAAASSGPLSVVREAHS</sequence>
<protein>
    <submittedName>
        <fullName evidence="3">Uncharacterized protein</fullName>
    </submittedName>
</protein>
<comment type="caution">
    <text evidence="3">The sequence shown here is derived from an EMBL/GenBank/DDBJ whole genome shotgun (WGS) entry which is preliminary data.</text>
</comment>
<evidence type="ECO:0000313" key="4">
    <source>
        <dbReference type="Proteomes" id="UP001597052"/>
    </source>
</evidence>
<dbReference type="EMBL" id="JBHUDM010000001">
    <property type="protein sequence ID" value="MFD1640521.1"/>
    <property type="molecule type" value="Genomic_DNA"/>
</dbReference>
<dbReference type="InterPro" id="IPR055973">
    <property type="entry name" value="DUF7551"/>
</dbReference>
<proteinExistence type="predicted"/>
<dbReference type="Pfam" id="PF24422">
    <property type="entry name" value="DUF7552"/>
    <property type="match status" value="1"/>
</dbReference>
<name>A0ABD6D2R9_9EURY</name>
<dbReference type="InterPro" id="IPR055974">
    <property type="entry name" value="DUF7552"/>
</dbReference>
<evidence type="ECO:0000259" key="1">
    <source>
        <dbReference type="Pfam" id="PF24420"/>
    </source>
</evidence>
<accession>A0ABD6D2R9</accession>
<dbReference type="AlphaFoldDB" id="A0ABD6D2R9"/>
<keyword evidence="4" id="KW-1185">Reference proteome</keyword>
<dbReference type="Proteomes" id="UP001597052">
    <property type="component" value="Unassembled WGS sequence"/>
</dbReference>